<keyword evidence="3" id="KW-1003">Cell membrane</keyword>
<dbReference type="Pfam" id="PF04226">
    <property type="entry name" value="Transgly_assoc"/>
    <property type="match status" value="1"/>
</dbReference>
<evidence type="ECO:0000313" key="8">
    <source>
        <dbReference type="EMBL" id="TLD71138.1"/>
    </source>
</evidence>
<proteinExistence type="inferred from homology"/>
<dbReference type="InterPro" id="IPR007341">
    <property type="entry name" value="Transgly_assoc"/>
</dbReference>
<evidence type="ECO:0000313" key="9">
    <source>
        <dbReference type="Proteomes" id="UP000306196"/>
    </source>
</evidence>
<keyword evidence="4 7" id="KW-0812">Transmembrane</keyword>
<comment type="similarity">
    <text evidence="2">Belongs to the UPF0410 family.</text>
</comment>
<evidence type="ECO:0000256" key="7">
    <source>
        <dbReference type="SAM" id="Phobius"/>
    </source>
</evidence>
<dbReference type="Proteomes" id="UP000306196">
    <property type="component" value="Unassembled WGS sequence"/>
</dbReference>
<gene>
    <name evidence="8" type="ORF">FEM03_09515</name>
</gene>
<accession>A0A5R8KFQ9</accession>
<feature type="transmembrane region" description="Helical" evidence="7">
    <location>
        <begin position="68"/>
        <end position="85"/>
    </location>
</feature>
<sequence>MIYNVLAWMVLGLLAGAVAKFLMPGRDRGGCLVTSVIGIAGALLGGFIGREFFGFDLTSSSIVNWNNFGVATAGSFVLLLIFRLFRK</sequence>
<dbReference type="AlphaFoldDB" id="A0A5R8KFQ9"/>
<evidence type="ECO:0000256" key="2">
    <source>
        <dbReference type="ARBA" id="ARBA00011006"/>
    </source>
</evidence>
<comment type="caution">
    <text evidence="8">The sequence shown here is derived from an EMBL/GenBank/DDBJ whole genome shotgun (WGS) entry which is preliminary data.</text>
</comment>
<evidence type="ECO:0000256" key="5">
    <source>
        <dbReference type="ARBA" id="ARBA00022989"/>
    </source>
</evidence>
<dbReference type="EMBL" id="VAUV01000006">
    <property type="protein sequence ID" value="TLD71138.1"/>
    <property type="molecule type" value="Genomic_DNA"/>
</dbReference>
<feature type="transmembrane region" description="Helical" evidence="7">
    <location>
        <begin position="30"/>
        <end position="48"/>
    </location>
</feature>
<organism evidence="8 9">
    <name type="scientific">Phragmitibacter flavus</name>
    <dbReference type="NCBI Taxonomy" id="2576071"/>
    <lineage>
        <taxon>Bacteria</taxon>
        <taxon>Pseudomonadati</taxon>
        <taxon>Verrucomicrobiota</taxon>
        <taxon>Verrucomicrobiia</taxon>
        <taxon>Verrucomicrobiales</taxon>
        <taxon>Verrucomicrobiaceae</taxon>
        <taxon>Phragmitibacter</taxon>
    </lineage>
</organism>
<evidence type="ECO:0000256" key="4">
    <source>
        <dbReference type="ARBA" id="ARBA00022692"/>
    </source>
</evidence>
<protein>
    <submittedName>
        <fullName evidence="8">GlsB/YeaQ/YmgE family stress response membrane protein</fullName>
    </submittedName>
</protein>
<keyword evidence="6 7" id="KW-0472">Membrane</keyword>
<dbReference type="PANTHER" id="PTHR33884">
    <property type="entry name" value="UPF0410 PROTEIN YMGE"/>
    <property type="match status" value="1"/>
</dbReference>
<feature type="transmembrane region" description="Helical" evidence="7">
    <location>
        <begin position="6"/>
        <end position="23"/>
    </location>
</feature>
<evidence type="ECO:0000256" key="3">
    <source>
        <dbReference type="ARBA" id="ARBA00022475"/>
    </source>
</evidence>
<evidence type="ECO:0000256" key="1">
    <source>
        <dbReference type="ARBA" id="ARBA00004651"/>
    </source>
</evidence>
<dbReference type="GO" id="GO:0005886">
    <property type="term" value="C:plasma membrane"/>
    <property type="evidence" value="ECO:0007669"/>
    <property type="project" value="UniProtKB-SubCell"/>
</dbReference>
<dbReference type="PANTHER" id="PTHR33884:SF3">
    <property type="entry name" value="UPF0410 PROTEIN YMGE"/>
    <property type="match status" value="1"/>
</dbReference>
<keyword evidence="5 7" id="KW-1133">Transmembrane helix</keyword>
<dbReference type="RefSeq" id="WP_138085965.1">
    <property type="nucleotide sequence ID" value="NZ_VAUV01000006.1"/>
</dbReference>
<reference evidence="8 9" key="1">
    <citation type="submission" date="2019-05" db="EMBL/GenBank/DDBJ databases">
        <title>Verrucobacter flavum gen. nov., sp. nov. a new member of the family Verrucomicrobiaceae.</title>
        <authorList>
            <person name="Szuroczki S."/>
            <person name="Abbaszade G."/>
            <person name="Szabo A."/>
            <person name="Felfoldi T."/>
            <person name="Schumann P."/>
            <person name="Boka K."/>
            <person name="Keki Z."/>
            <person name="Toumi M."/>
            <person name="Toth E."/>
        </authorList>
    </citation>
    <scope>NUCLEOTIDE SEQUENCE [LARGE SCALE GENOMIC DNA]</scope>
    <source>
        <strain evidence="8 9">MG-N-17</strain>
    </source>
</reference>
<evidence type="ECO:0000256" key="6">
    <source>
        <dbReference type="ARBA" id="ARBA00023136"/>
    </source>
</evidence>
<name>A0A5R8KFQ9_9BACT</name>
<comment type="subcellular location">
    <subcellularLocation>
        <location evidence="1">Cell membrane</location>
        <topology evidence="1">Multi-pass membrane protein</topology>
    </subcellularLocation>
</comment>
<keyword evidence="9" id="KW-1185">Reference proteome</keyword>
<dbReference type="OrthoDB" id="9811343at2"/>